<name>A0A9X1JRW3_9FLAO</name>
<sequence length="479" mass="51442">MKKLTYILLLCPIILLSQIQIGQNLLADRLGEDFGYSIALSSDGLTMAIGNRNSNPNTVAVGEVEVFSLINNQWVQKGSSLFGVYSEAFGASVKLSDDGETLIVGSPASSGGGVNSGGVTVYTFNGTDWIQKGQKLYGAAQSALFGFSVDINSNGNRIAASSPNISNDTGLVYVFDFDSASNTWNLIGSEISGNTSTVFFGLDIDLSDNGTTIAIGTPRDNSAFTNAGMVKVFEFQNNQWVQKGTDILGNAQEVRLGASVSITNDGNRIAVGIPFDSESTFRAGKVTFYDFTNQNWTQVGNAIQGNTSEQFFGNSVELSANGNVATVLSPSANNVDDRSVSIYQFDGNNYVQRGITIPIDGLRGALAISDSGNILALGNYLRTNNFGLAQAYDISSVLSLPDNSLINVLVYPNPTSKIINVSIEDETFLKDILIYDVLGHLILRSKNQTIDVSDFKSGLYLLKLRTKDNKEMTTKIVVR</sequence>
<gene>
    <name evidence="3" type="ORF">KCG49_14100</name>
</gene>
<evidence type="ECO:0000256" key="1">
    <source>
        <dbReference type="ARBA" id="ARBA00022729"/>
    </source>
</evidence>
<dbReference type="PROSITE" id="PS51470">
    <property type="entry name" value="FG_GAP"/>
    <property type="match status" value="1"/>
</dbReference>
<reference evidence="3" key="1">
    <citation type="submission" date="2021-04" db="EMBL/GenBank/DDBJ databases">
        <authorList>
            <person name="Pira H."/>
            <person name="Risdian C."/>
            <person name="Wink J."/>
        </authorList>
    </citation>
    <scope>NUCLEOTIDE SEQUENCE</scope>
    <source>
        <strain evidence="3">WHY3</strain>
    </source>
</reference>
<keyword evidence="1" id="KW-0732">Signal</keyword>
<dbReference type="InterPro" id="IPR026444">
    <property type="entry name" value="Secre_tail"/>
</dbReference>
<comment type="caution">
    <text evidence="3">The sequence shown here is derived from an EMBL/GenBank/DDBJ whole genome shotgun (WGS) entry which is preliminary data.</text>
</comment>
<dbReference type="PANTHER" id="PTHR36220">
    <property type="entry name" value="UNNAMED PRODUCT"/>
    <property type="match status" value="1"/>
</dbReference>
<dbReference type="EMBL" id="JAGSPD010000014">
    <property type="protein sequence ID" value="MBV7270323.1"/>
    <property type="molecule type" value="Genomic_DNA"/>
</dbReference>
<evidence type="ECO:0000313" key="4">
    <source>
        <dbReference type="Proteomes" id="UP001138894"/>
    </source>
</evidence>
<dbReference type="Proteomes" id="UP001138894">
    <property type="component" value="Unassembled WGS sequence"/>
</dbReference>
<dbReference type="PANTHER" id="PTHR36220:SF1">
    <property type="entry name" value="GAMMA TUBULIN COMPLEX COMPONENT C-TERMINAL DOMAIN-CONTAINING PROTEIN"/>
    <property type="match status" value="1"/>
</dbReference>
<feature type="domain" description="Secretion system C-terminal sorting" evidence="2">
    <location>
        <begin position="410"/>
        <end position="478"/>
    </location>
</feature>
<proteinExistence type="predicted"/>
<dbReference type="Pfam" id="PF18962">
    <property type="entry name" value="Por_Secre_tail"/>
    <property type="match status" value="1"/>
</dbReference>
<protein>
    <submittedName>
        <fullName evidence="3">T9SS type A sorting domain-containing protein</fullName>
    </submittedName>
</protein>
<dbReference type="NCBIfam" id="TIGR04183">
    <property type="entry name" value="Por_Secre_tail"/>
    <property type="match status" value="1"/>
</dbReference>
<keyword evidence="4" id="KW-1185">Reference proteome</keyword>
<accession>A0A9X1JRW3</accession>
<organism evidence="3 4">
    <name type="scientific">Winogradskyella luteola</name>
    <dbReference type="NCBI Taxonomy" id="2828330"/>
    <lineage>
        <taxon>Bacteria</taxon>
        <taxon>Pseudomonadati</taxon>
        <taxon>Bacteroidota</taxon>
        <taxon>Flavobacteriia</taxon>
        <taxon>Flavobacteriales</taxon>
        <taxon>Flavobacteriaceae</taxon>
        <taxon>Winogradskyella</taxon>
    </lineage>
</organism>
<dbReference type="AlphaFoldDB" id="A0A9X1JRW3"/>
<dbReference type="RefSeq" id="WP_218547400.1">
    <property type="nucleotide sequence ID" value="NZ_JAGSPD010000014.1"/>
</dbReference>
<evidence type="ECO:0000313" key="3">
    <source>
        <dbReference type="EMBL" id="MBV7270323.1"/>
    </source>
</evidence>
<evidence type="ECO:0000259" key="2">
    <source>
        <dbReference type="Pfam" id="PF18962"/>
    </source>
</evidence>
<dbReference type="InterPro" id="IPR013519">
    <property type="entry name" value="Int_alpha_beta-p"/>
</dbReference>